<accession>X1HZH8</accession>
<dbReference type="Gene3D" id="3.40.50.1100">
    <property type="match status" value="2"/>
</dbReference>
<dbReference type="SUPFAM" id="SSF53686">
    <property type="entry name" value="Tryptophan synthase beta subunit-like PLP-dependent enzymes"/>
    <property type="match status" value="1"/>
</dbReference>
<organism evidence="5">
    <name type="scientific">marine sediment metagenome</name>
    <dbReference type="NCBI Taxonomy" id="412755"/>
    <lineage>
        <taxon>unclassified sequences</taxon>
        <taxon>metagenomes</taxon>
        <taxon>ecological metagenomes</taxon>
    </lineage>
</organism>
<reference evidence="5" key="1">
    <citation type="journal article" date="2014" name="Front. Microbiol.">
        <title>High frequency of phylogenetically diverse reductive dehalogenase-homologous genes in deep subseafloor sedimentary metagenomes.</title>
        <authorList>
            <person name="Kawai M."/>
            <person name="Futagami T."/>
            <person name="Toyoda A."/>
            <person name="Takaki Y."/>
            <person name="Nishi S."/>
            <person name="Hori S."/>
            <person name="Arai W."/>
            <person name="Tsubouchi T."/>
            <person name="Morono Y."/>
            <person name="Uchiyama I."/>
            <person name="Ito T."/>
            <person name="Fujiyama A."/>
            <person name="Inagaki F."/>
            <person name="Takami H."/>
        </authorList>
    </citation>
    <scope>NUCLEOTIDE SEQUENCE</scope>
    <source>
        <strain evidence="5">Expedition CK06-06</strain>
    </source>
</reference>
<comment type="caution">
    <text evidence="5">The sequence shown here is derived from an EMBL/GenBank/DDBJ whole genome shotgun (WGS) entry which is preliminary data.</text>
</comment>
<gene>
    <name evidence="5" type="ORF">S03H2_49967</name>
</gene>
<dbReference type="Pfam" id="PF00291">
    <property type="entry name" value="PALP"/>
    <property type="match status" value="1"/>
</dbReference>
<evidence type="ECO:0000256" key="2">
    <source>
        <dbReference type="ARBA" id="ARBA00008639"/>
    </source>
</evidence>
<evidence type="ECO:0000256" key="3">
    <source>
        <dbReference type="ARBA" id="ARBA00022898"/>
    </source>
</evidence>
<comment type="cofactor">
    <cofactor evidence="1">
        <name>pyridoxal 5'-phosphate</name>
        <dbReference type="ChEBI" id="CHEBI:597326"/>
    </cofactor>
</comment>
<dbReference type="PANTHER" id="PTHR43780">
    <property type="entry name" value="1-AMINOCYCLOPROPANE-1-CARBOXYLATE DEAMINASE-RELATED"/>
    <property type="match status" value="1"/>
</dbReference>
<dbReference type="PANTHER" id="PTHR43780:SF2">
    <property type="entry name" value="1-AMINOCYCLOPROPANE-1-CARBOXYLATE DEAMINASE-RELATED"/>
    <property type="match status" value="1"/>
</dbReference>
<name>X1HZH8_9ZZZZ</name>
<dbReference type="GO" id="GO:0019148">
    <property type="term" value="F:D-cysteine desulfhydrase activity"/>
    <property type="evidence" value="ECO:0007669"/>
    <property type="project" value="TreeGrafter"/>
</dbReference>
<sequence length="211" mass="23552">MVKEIPLFKKYPKLTNIPWVSIIVSPTPVHKMGQTSKTLKRDIWVKRDDLTHTIYGGNKPRKYEFVFADILKKGKKTIVTLGSIGTNHGLATTVTARDFGLSTHLFVLEQPLSEGVRENLLCHHFFGAKLHLMRNPFHRKLAMKIKLILDRSSYFVTLGASSPLGTLGFVNAAFELKEQIEKKIIPEPDKLFVTVGSLATCAGLVLGLELA</sequence>
<keyword evidence="3" id="KW-0663">Pyridoxal phosphate</keyword>
<dbReference type="InterPro" id="IPR036052">
    <property type="entry name" value="TrpB-like_PALP_sf"/>
</dbReference>
<evidence type="ECO:0000256" key="1">
    <source>
        <dbReference type="ARBA" id="ARBA00001933"/>
    </source>
</evidence>
<comment type="similarity">
    <text evidence="2">Belongs to the ACC deaminase/D-cysteine desulfhydrase family.</text>
</comment>
<dbReference type="InterPro" id="IPR001926">
    <property type="entry name" value="TrpB-like_PALP"/>
</dbReference>
<dbReference type="InterPro" id="IPR027278">
    <property type="entry name" value="ACCD_DCysDesulf"/>
</dbReference>
<dbReference type="EMBL" id="BARU01031605">
    <property type="protein sequence ID" value="GAH62450.1"/>
    <property type="molecule type" value="Genomic_DNA"/>
</dbReference>
<feature type="non-terminal residue" evidence="5">
    <location>
        <position position="211"/>
    </location>
</feature>
<dbReference type="AlphaFoldDB" id="X1HZH8"/>
<evidence type="ECO:0000313" key="5">
    <source>
        <dbReference type="EMBL" id="GAH62450.1"/>
    </source>
</evidence>
<protein>
    <recommendedName>
        <fullName evidence="4">Tryptophan synthase beta chain-like PALP domain-containing protein</fullName>
    </recommendedName>
</protein>
<proteinExistence type="inferred from homology"/>
<evidence type="ECO:0000259" key="4">
    <source>
        <dbReference type="Pfam" id="PF00291"/>
    </source>
</evidence>
<feature type="domain" description="Tryptophan synthase beta chain-like PALP" evidence="4">
    <location>
        <begin position="23"/>
        <end position="209"/>
    </location>
</feature>